<dbReference type="Proteomes" id="UP000233524">
    <property type="component" value="Unassembled WGS sequence"/>
</dbReference>
<sequence length="216" mass="24680">MVLGILTAIAACPAIVGTNEAIQMTQRNQMKQMHRERKTNLAVSCTHQSPQGHEIDQKLVVLRDHKLWIATRRQTADDSTPEGHPFAGYYFKHPQFNWGRKGDGYVSTIMDNPPMLNWIYVDKDTYEVKYGTKSESEGHKLGPFSCTPVDHRVTFDEWEGFCAVEESPGCWALYFDVDDDGLEEKVPMDKDVLEVELIRREMRIPPVNKKDVGPPE</sequence>
<evidence type="ECO:0000256" key="1">
    <source>
        <dbReference type="SAM" id="SignalP"/>
    </source>
</evidence>
<proteinExistence type="predicted"/>
<keyword evidence="3" id="KW-1185">Reference proteome</keyword>
<dbReference type="AlphaFoldDB" id="A0A2N3N7W9"/>
<feature type="signal peptide" evidence="1">
    <location>
        <begin position="1"/>
        <end position="21"/>
    </location>
</feature>
<dbReference type="STRING" id="41688.A0A2N3N7W9"/>
<feature type="chain" id="PRO_5014852632" evidence="1">
    <location>
        <begin position="22"/>
        <end position="216"/>
    </location>
</feature>
<evidence type="ECO:0000313" key="2">
    <source>
        <dbReference type="EMBL" id="PKS08543.1"/>
    </source>
</evidence>
<dbReference type="PANTHER" id="PTHR38049:SF2">
    <property type="entry name" value="RICIN B LECTIN DOMAIN-CONTAINING PROTEIN"/>
    <property type="match status" value="1"/>
</dbReference>
<comment type="caution">
    <text evidence="2">The sequence shown here is derived from an EMBL/GenBank/DDBJ whole genome shotgun (WGS) entry which is preliminary data.</text>
</comment>
<dbReference type="VEuPathDB" id="FungiDB:jhhlp_004929"/>
<protein>
    <submittedName>
        <fullName evidence="2">Uncharacterized protein</fullName>
    </submittedName>
</protein>
<accession>A0A2N3N7W9</accession>
<dbReference type="PANTHER" id="PTHR38049">
    <property type="entry name" value="RICIN B LECTIN DOMAIN-CONTAINING PROTEIN"/>
    <property type="match status" value="1"/>
</dbReference>
<organism evidence="2 3">
    <name type="scientific">Lomentospora prolificans</name>
    <dbReference type="NCBI Taxonomy" id="41688"/>
    <lineage>
        <taxon>Eukaryota</taxon>
        <taxon>Fungi</taxon>
        <taxon>Dikarya</taxon>
        <taxon>Ascomycota</taxon>
        <taxon>Pezizomycotina</taxon>
        <taxon>Sordariomycetes</taxon>
        <taxon>Hypocreomycetidae</taxon>
        <taxon>Microascales</taxon>
        <taxon>Microascaceae</taxon>
        <taxon>Lomentospora</taxon>
    </lineage>
</organism>
<dbReference type="OrthoDB" id="3928002at2759"/>
<dbReference type="EMBL" id="NLAX01000095">
    <property type="protein sequence ID" value="PKS08543.1"/>
    <property type="molecule type" value="Genomic_DNA"/>
</dbReference>
<gene>
    <name evidence="2" type="ORF">jhhlp_004929</name>
</gene>
<name>A0A2N3N7W9_9PEZI</name>
<keyword evidence="1" id="KW-0732">Signal</keyword>
<reference evidence="2 3" key="1">
    <citation type="journal article" date="2017" name="G3 (Bethesda)">
        <title>First Draft Genome Sequence of the Pathogenic Fungus Lomentospora prolificans (Formerly Scedosporium prolificans).</title>
        <authorList>
            <person name="Luo R."/>
            <person name="Zimin A."/>
            <person name="Workman R."/>
            <person name="Fan Y."/>
            <person name="Pertea G."/>
            <person name="Grossman N."/>
            <person name="Wear M.P."/>
            <person name="Jia B."/>
            <person name="Miller H."/>
            <person name="Casadevall A."/>
            <person name="Timp W."/>
            <person name="Zhang S.X."/>
            <person name="Salzberg S.L."/>
        </authorList>
    </citation>
    <scope>NUCLEOTIDE SEQUENCE [LARGE SCALE GENOMIC DNA]</scope>
    <source>
        <strain evidence="2 3">JHH-5317</strain>
    </source>
</reference>
<dbReference type="InParanoid" id="A0A2N3N7W9"/>
<evidence type="ECO:0000313" key="3">
    <source>
        <dbReference type="Proteomes" id="UP000233524"/>
    </source>
</evidence>